<protein>
    <recommendedName>
        <fullName evidence="7">Anaerobic ribonucleoside-triphosphate reductase-activating protein</fullName>
        <ecNumber evidence="7">1.97.1.-</ecNumber>
    </recommendedName>
</protein>
<dbReference type="SFLD" id="SFLDG01066">
    <property type="entry name" value="organic_radical-activating_enz"/>
    <property type="match status" value="1"/>
</dbReference>
<organism evidence="8 9">
    <name type="scientific">Spiroplasma helicoides</name>
    <dbReference type="NCBI Taxonomy" id="216938"/>
    <lineage>
        <taxon>Bacteria</taxon>
        <taxon>Bacillati</taxon>
        <taxon>Mycoplasmatota</taxon>
        <taxon>Mollicutes</taxon>
        <taxon>Entomoplasmatales</taxon>
        <taxon>Spiroplasmataceae</taxon>
        <taxon>Spiroplasma</taxon>
    </lineage>
</organism>
<gene>
    <name evidence="8" type="primary">nrdG</name>
    <name evidence="8" type="ORF">SHELI_v1c03970</name>
</gene>
<dbReference type="PANTHER" id="PTHR30352">
    <property type="entry name" value="PYRUVATE FORMATE-LYASE-ACTIVATING ENZYME"/>
    <property type="match status" value="1"/>
</dbReference>
<comment type="function">
    <text evidence="7">Activation of anaerobic ribonucleoside-triphosphate reductase under anaerobic conditions by generation of an organic free radical, using S-adenosylmethionine and reduced flavodoxin as cosubstrates to produce 5'-deoxy-adenosine.</text>
</comment>
<dbReference type="InterPro" id="IPR012837">
    <property type="entry name" value="NrdG"/>
</dbReference>
<dbReference type="Pfam" id="PF13353">
    <property type="entry name" value="Fer4_12"/>
    <property type="match status" value="1"/>
</dbReference>
<reference evidence="8 9" key="1">
    <citation type="submission" date="2016-08" db="EMBL/GenBank/DDBJ databases">
        <title>Complete genome sequence of Spiroplasma helicoides TABS-2 (DSM 22551).</title>
        <authorList>
            <person name="Shen W.-Y."/>
            <person name="Lo W.-S."/>
            <person name="Lai Y.-C."/>
            <person name="Kuo C.-H."/>
        </authorList>
    </citation>
    <scope>NUCLEOTIDE SEQUENCE [LARGE SCALE GENOMIC DNA]</scope>
    <source>
        <strain evidence="8 9">TABS-2</strain>
    </source>
</reference>
<dbReference type="PANTHER" id="PTHR30352:SF2">
    <property type="entry name" value="ANAEROBIC RIBONUCLEOSIDE-TRIPHOSPHATE REDUCTASE-ACTIVATING PROTEIN"/>
    <property type="match status" value="1"/>
</dbReference>
<dbReference type="InterPro" id="IPR013785">
    <property type="entry name" value="Aldolase_TIM"/>
</dbReference>
<dbReference type="Gene3D" id="3.20.20.70">
    <property type="entry name" value="Aldolase class I"/>
    <property type="match status" value="1"/>
</dbReference>
<keyword evidence="7" id="KW-0560">Oxidoreductase</keyword>
<keyword evidence="9" id="KW-1185">Reference proteome</keyword>
<accession>A0A1B3SKA0</accession>
<dbReference type="Proteomes" id="UP000094378">
    <property type="component" value="Chromosome"/>
</dbReference>
<evidence type="ECO:0000313" key="8">
    <source>
        <dbReference type="EMBL" id="AOG60348.1"/>
    </source>
</evidence>
<dbReference type="InterPro" id="IPR058240">
    <property type="entry name" value="rSAM_sf"/>
</dbReference>
<dbReference type="SUPFAM" id="SSF102114">
    <property type="entry name" value="Radical SAM enzymes"/>
    <property type="match status" value="1"/>
</dbReference>
<dbReference type="SFLD" id="SFLDG01063">
    <property type="entry name" value="activating_enzymes__group_1"/>
    <property type="match status" value="1"/>
</dbReference>
<dbReference type="KEGG" id="shj:SHELI_v1c03970"/>
<dbReference type="SFLD" id="SFLDF00299">
    <property type="entry name" value="anaerobic_ribonucleoside-triph"/>
    <property type="match status" value="1"/>
</dbReference>
<dbReference type="GO" id="GO:0046872">
    <property type="term" value="F:metal ion binding"/>
    <property type="evidence" value="ECO:0007669"/>
    <property type="project" value="UniProtKB-KW"/>
</dbReference>
<comment type="cofactor">
    <cofactor evidence="1">
        <name>[4Fe-4S] cluster</name>
        <dbReference type="ChEBI" id="CHEBI:49883"/>
    </cofactor>
</comment>
<dbReference type="EC" id="1.97.1.-" evidence="7"/>
<keyword evidence="4" id="KW-0479">Metal-binding</keyword>
<dbReference type="InterPro" id="IPR034457">
    <property type="entry name" value="Organic_radical-activating"/>
</dbReference>
<name>A0A1B3SKA0_9MOLU</name>
<dbReference type="EMBL" id="CP017015">
    <property type="protein sequence ID" value="AOG60348.1"/>
    <property type="molecule type" value="Genomic_DNA"/>
</dbReference>
<dbReference type="NCBIfam" id="TIGR02491">
    <property type="entry name" value="NrdG"/>
    <property type="match status" value="1"/>
</dbReference>
<keyword evidence="6" id="KW-0411">Iron-sulfur</keyword>
<evidence type="ECO:0000256" key="5">
    <source>
        <dbReference type="ARBA" id="ARBA00023004"/>
    </source>
</evidence>
<comment type="similarity">
    <text evidence="7">Belongs to the organic radical-activating enzymes family.</text>
</comment>
<dbReference type="GO" id="GO:0051539">
    <property type="term" value="F:4 iron, 4 sulfur cluster binding"/>
    <property type="evidence" value="ECO:0007669"/>
    <property type="project" value="UniProtKB-KW"/>
</dbReference>
<dbReference type="GO" id="GO:0004748">
    <property type="term" value="F:ribonucleoside-diphosphate reductase activity, thioredoxin disulfide as acceptor"/>
    <property type="evidence" value="ECO:0007669"/>
    <property type="project" value="TreeGrafter"/>
</dbReference>
<dbReference type="InterPro" id="IPR007197">
    <property type="entry name" value="rSAM"/>
</dbReference>
<evidence type="ECO:0000256" key="3">
    <source>
        <dbReference type="ARBA" id="ARBA00022691"/>
    </source>
</evidence>
<dbReference type="SFLD" id="SFLDS00029">
    <property type="entry name" value="Radical_SAM"/>
    <property type="match status" value="1"/>
</dbReference>
<keyword evidence="2" id="KW-0004">4Fe-4S</keyword>
<evidence type="ECO:0000256" key="4">
    <source>
        <dbReference type="ARBA" id="ARBA00022723"/>
    </source>
</evidence>
<dbReference type="PIRSF" id="PIRSF000368">
    <property type="entry name" value="NrdG"/>
    <property type="match status" value="1"/>
</dbReference>
<evidence type="ECO:0000256" key="1">
    <source>
        <dbReference type="ARBA" id="ARBA00001966"/>
    </source>
</evidence>
<keyword evidence="5" id="KW-0408">Iron</keyword>
<evidence type="ECO:0000256" key="6">
    <source>
        <dbReference type="ARBA" id="ARBA00023014"/>
    </source>
</evidence>
<dbReference type="GO" id="GO:0043365">
    <property type="term" value="F:[formate-C-acetyltransferase]-activating enzyme activity"/>
    <property type="evidence" value="ECO:0007669"/>
    <property type="project" value="InterPro"/>
</dbReference>
<proteinExistence type="inferred from homology"/>
<dbReference type="STRING" id="216938.SHELI_v1c03970"/>
<sequence length="168" mass="19372">MKILKIFKETISDGPGIRYSIYVAGCLHACPGCHNLLSWSFKVGKEFDKEYEDQIINDLKSNPLLNGVTFSGGDPMFSAKEILALIKRIKQETNLNIWLYTGFTIEELIDQKNDNEDTLARFEILKEIDTLVDGRFIKDLYDPEILYRGSSNQRLIDTKEYLKQNNIK</sequence>
<dbReference type="OrthoDB" id="9782387at2"/>
<evidence type="ECO:0000313" key="9">
    <source>
        <dbReference type="Proteomes" id="UP000094378"/>
    </source>
</evidence>
<evidence type="ECO:0000256" key="2">
    <source>
        <dbReference type="ARBA" id="ARBA00022485"/>
    </source>
</evidence>
<keyword evidence="3" id="KW-0949">S-adenosyl-L-methionine</keyword>
<evidence type="ECO:0000256" key="7">
    <source>
        <dbReference type="PIRNR" id="PIRNR000368"/>
    </source>
</evidence>
<dbReference type="RefSeq" id="WP_069116216.1">
    <property type="nucleotide sequence ID" value="NZ_CP017015.1"/>
</dbReference>
<dbReference type="AlphaFoldDB" id="A0A1B3SKA0"/>
<dbReference type="PATRIC" id="fig|216938.3.peg.399"/>